<evidence type="ECO:0000256" key="10">
    <source>
        <dbReference type="SAM" id="Phobius"/>
    </source>
</evidence>
<keyword evidence="13" id="KW-1185">Reference proteome</keyword>
<gene>
    <name evidence="12" type="ORF">AAFH96_26455</name>
</gene>
<keyword evidence="7" id="KW-0067">ATP-binding</keyword>
<dbReference type="PANTHER" id="PTHR43289">
    <property type="entry name" value="MITOGEN-ACTIVATED PROTEIN KINASE KINASE KINASE 20-RELATED"/>
    <property type="match status" value="1"/>
</dbReference>
<evidence type="ECO:0000259" key="11">
    <source>
        <dbReference type="PROSITE" id="PS50011"/>
    </source>
</evidence>
<evidence type="ECO:0000256" key="2">
    <source>
        <dbReference type="ARBA" id="ARBA00012513"/>
    </source>
</evidence>
<evidence type="ECO:0000256" key="8">
    <source>
        <dbReference type="ARBA" id="ARBA00023170"/>
    </source>
</evidence>
<dbReference type="InterPro" id="IPR038637">
    <property type="entry name" value="NPCBM_sf"/>
</dbReference>
<dbReference type="SUPFAM" id="SSF49785">
    <property type="entry name" value="Galactose-binding domain-like"/>
    <property type="match status" value="1"/>
</dbReference>
<feature type="compositionally biased region" description="Low complexity" evidence="9">
    <location>
        <begin position="297"/>
        <end position="314"/>
    </location>
</feature>
<dbReference type="Pfam" id="PF00069">
    <property type="entry name" value="Pkinase"/>
    <property type="match status" value="1"/>
</dbReference>
<dbReference type="Gene3D" id="1.10.510.10">
    <property type="entry name" value="Transferase(Phosphotransferase) domain 1"/>
    <property type="match status" value="1"/>
</dbReference>
<evidence type="ECO:0000256" key="1">
    <source>
        <dbReference type="ARBA" id="ARBA00004479"/>
    </source>
</evidence>
<evidence type="ECO:0000256" key="6">
    <source>
        <dbReference type="ARBA" id="ARBA00022777"/>
    </source>
</evidence>
<dbReference type="InterPro" id="IPR008979">
    <property type="entry name" value="Galactose-bd-like_sf"/>
</dbReference>
<feature type="domain" description="Protein kinase" evidence="11">
    <location>
        <begin position="19"/>
        <end position="280"/>
    </location>
</feature>
<dbReference type="InterPro" id="IPR013222">
    <property type="entry name" value="Glyco_hyd_98_carb-bd"/>
</dbReference>
<keyword evidence="10" id="KW-1133">Transmembrane helix</keyword>
<dbReference type="PANTHER" id="PTHR43289:SF6">
    <property type="entry name" value="SERINE_THREONINE-PROTEIN KINASE NEKL-3"/>
    <property type="match status" value="1"/>
</dbReference>
<evidence type="ECO:0000256" key="4">
    <source>
        <dbReference type="ARBA" id="ARBA00022679"/>
    </source>
</evidence>
<dbReference type="Gene3D" id="2.60.120.1060">
    <property type="entry name" value="NPCBM/NEW2 domain"/>
    <property type="match status" value="1"/>
</dbReference>
<keyword evidence="8" id="KW-0675">Receptor</keyword>
<dbReference type="RefSeq" id="WP_375736004.1">
    <property type="nucleotide sequence ID" value="NZ_JBCGDC010000100.1"/>
</dbReference>
<dbReference type="CDD" id="cd14014">
    <property type="entry name" value="STKc_PknB_like"/>
    <property type="match status" value="1"/>
</dbReference>
<sequence>MPGGTTYFFVGPPEEPDKYRLLRQVGGGGEAELWQADVALGAEREKVAVKVLRSAHEDRAAWRSRWIEQTDLLRLIRHPGVVGVHAAFEGARMHHAGAADPAETALYLVMNWIEGTDLRDWPARQSGPPAAVFTCLTQVADVLDWLHSGKATPSRRPVVHGDISPANVIVNRDGQAVLVDFGLFRMSSHVTNLPAGTQGYIAPEVLRDGAYSPASDRYAFGGLAYFLLTGAHPPATADARAAGLHAVFGPTPLLDHALRIFADDPAARPAAGEWVRNLRAQTSTTTTTPTGLPPMRPGAAPSGASAGGPVPAGVSAGGDRRPRPWWLAVAGAALALVLVAGVLGAVSLLGGENAGDRAESGSTAGAGDPTGGPEQPGGTASPAPGPSGDSPTPGPDARGTEVYLVSLKAREKPNMDEEIGVATIDDREYPSSISRSCYGVSLEYHLGYDYTRFRSTVGLDDESDSGSSATFVVYVDDERQDSATVRLAATGTVEADLTGAFRLRIEAEIAGGWNCGVTTVFADPILTK</sequence>
<proteinExistence type="predicted"/>
<evidence type="ECO:0000313" key="12">
    <source>
        <dbReference type="EMBL" id="MFB6396617.1"/>
    </source>
</evidence>
<evidence type="ECO:0000256" key="5">
    <source>
        <dbReference type="ARBA" id="ARBA00022741"/>
    </source>
</evidence>
<dbReference type="EMBL" id="JBCGDC010000100">
    <property type="protein sequence ID" value="MFB6396617.1"/>
    <property type="molecule type" value="Genomic_DNA"/>
</dbReference>
<feature type="region of interest" description="Disordered" evidence="9">
    <location>
        <begin position="278"/>
        <end position="318"/>
    </location>
</feature>
<dbReference type="Proteomes" id="UP001582793">
    <property type="component" value="Unassembled WGS sequence"/>
</dbReference>
<keyword evidence="6 12" id="KW-0418">Kinase</keyword>
<feature type="transmembrane region" description="Helical" evidence="10">
    <location>
        <begin position="325"/>
        <end position="349"/>
    </location>
</feature>
<dbReference type="Pfam" id="PF08305">
    <property type="entry name" value="NPCBM"/>
    <property type="match status" value="1"/>
</dbReference>
<dbReference type="InterPro" id="IPR008266">
    <property type="entry name" value="Tyr_kinase_AS"/>
</dbReference>
<keyword evidence="5" id="KW-0547">Nucleotide-binding</keyword>
<dbReference type="PROSITE" id="PS50011">
    <property type="entry name" value="PROTEIN_KINASE_DOM"/>
    <property type="match status" value="1"/>
</dbReference>
<evidence type="ECO:0000313" key="13">
    <source>
        <dbReference type="Proteomes" id="UP001582793"/>
    </source>
</evidence>
<dbReference type="PROSITE" id="PS00109">
    <property type="entry name" value="PROTEIN_KINASE_TYR"/>
    <property type="match status" value="1"/>
</dbReference>
<dbReference type="SUPFAM" id="SSF56112">
    <property type="entry name" value="Protein kinase-like (PK-like)"/>
    <property type="match status" value="1"/>
</dbReference>
<evidence type="ECO:0000256" key="7">
    <source>
        <dbReference type="ARBA" id="ARBA00022840"/>
    </source>
</evidence>
<dbReference type="InterPro" id="IPR000719">
    <property type="entry name" value="Prot_kinase_dom"/>
</dbReference>
<evidence type="ECO:0000256" key="3">
    <source>
        <dbReference type="ARBA" id="ARBA00022527"/>
    </source>
</evidence>
<protein>
    <recommendedName>
        <fullName evidence="2">non-specific serine/threonine protein kinase</fullName>
        <ecNumber evidence="2">2.7.11.1</ecNumber>
    </recommendedName>
</protein>
<dbReference type="GO" id="GO:0016301">
    <property type="term" value="F:kinase activity"/>
    <property type="evidence" value="ECO:0007669"/>
    <property type="project" value="UniProtKB-KW"/>
</dbReference>
<organism evidence="12 13">
    <name type="scientific">Polymorphospora lycopeni</name>
    <dbReference type="NCBI Taxonomy" id="3140240"/>
    <lineage>
        <taxon>Bacteria</taxon>
        <taxon>Bacillati</taxon>
        <taxon>Actinomycetota</taxon>
        <taxon>Actinomycetes</taxon>
        <taxon>Micromonosporales</taxon>
        <taxon>Micromonosporaceae</taxon>
        <taxon>Polymorphospora</taxon>
    </lineage>
</organism>
<evidence type="ECO:0000256" key="9">
    <source>
        <dbReference type="SAM" id="MobiDB-lite"/>
    </source>
</evidence>
<comment type="caution">
    <text evidence="12">The sequence shown here is derived from an EMBL/GenBank/DDBJ whole genome shotgun (WGS) entry which is preliminary data.</text>
</comment>
<comment type="subcellular location">
    <subcellularLocation>
        <location evidence="1">Membrane</location>
        <topology evidence="1">Single-pass type I membrane protein</topology>
    </subcellularLocation>
</comment>
<keyword evidence="3" id="KW-0723">Serine/threonine-protein kinase</keyword>
<dbReference type="Gene3D" id="3.30.200.20">
    <property type="entry name" value="Phosphorylase Kinase, domain 1"/>
    <property type="match status" value="1"/>
</dbReference>
<keyword evidence="10" id="KW-0812">Transmembrane</keyword>
<feature type="compositionally biased region" description="Low complexity" evidence="9">
    <location>
        <begin position="376"/>
        <end position="397"/>
    </location>
</feature>
<dbReference type="EC" id="2.7.11.1" evidence="2"/>
<feature type="region of interest" description="Disordered" evidence="9">
    <location>
        <begin position="354"/>
        <end position="399"/>
    </location>
</feature>
<name>A0ABV5CXC7_9ACTN</name>
<reference evidence="12 13" key="1">
    <citation type="submission" date="2024-04" db="EMBL/GenBank/DDBJ databases">
        <title>Polymorphospora sp. isolated from Baiyangdian Lake in Xiong'an New Area.</title>
        <authorList>
            <person name="Zhang X."/>
            <person name="Liu J."/>
        </authorList>
    </citation>
    <scope>NUCLEOTIDE SEQUENCE [LARGE SCALE GENOMIC DNA]</scope>
    <source>
        <strain evidence="12 13">2-325</strain>
    </source>
</reference>
<keyword evidence="10" id="KW-0472">Membrane</keyword>
<accession>A0ABV5CXC7</accession>
<dbReference type="InterPro" id="IPR011009">
    <property type="entry name" value="Kinase-like_dom_sf"/>
</dbReference>
<keyword evidence="4" id="KW-0808">Transferase</keyword>